<evidence type="ECO:0000313" key="2">
    <source>
        <dbReference type="EMBL" id="NUQ87515.1"/>
    </source>
</evidence>
<feature type="compositionally biased region" description="Acidic residues" evidence="1">
    <location>
        <begin position="11"/>
        <end position="25"/>
    </location>
</feature>
<gene>
    <name evidence="2" type="ORF">HOQ43_03505</name>
</gene>
<protein>
    <submittedName>
        <fullName evidence="2">Uncharacterized protein</fullName>
    </submittedName>
</protein>
<organism evidence="2 3">
    <name type="scientific">Glycomyces artemisiae</name>
    <dbReference type="NCBI Taxonomy" id="1076443"/>
    <lineage>
        <taxon>Bacteria</taxon>
        <taxon>Bacillati</taxon>
        <taxon>Actinomycetota</taxon>
        <taxon>Actinomycetes</taxon>
        <taxon>Glycomycetales</taxon>
        <taxon>Glycomycetaceae</taxon>
        <taxon>Glycomyces</taxon>
    </lineage>
</organism>
<dbReference type="Proteomes" id="UP000574690">
    <property type="component" value="Unassembled WGS sequence"/>
</dbReference>
<feature type="region of interest" description="Disordered" evidence="1">
    <location>
        <begin position="1"/>
        <end position="37"/>
    </location>
</feature>
<sequence>GRQAAAPAAEAVEEPPPDDYDEPSPDDPVAPGGFGTSEEQAIKLITTAFGAKQIAR</sequence>
<feature type="compositionally biased region" description="Low complexity" evidence="1">
    <location>
        <begin position="1"/>
        <end position="10"/>
    </location>
</feature>
<comment type="caution">
    <text evidence="2">The sequence shown here is derived from an EMBL/GenBank/DDBJ whole genome shotgun (WGS) entry which is preliminary data.</text>
</comment>
<dbReference type="AlphaFoldDB" id="A0A850BZE6"/>
<name>A0A850BZE6_9ACTN</name>
<feature type="non-terminal residue" evidence="2">
    <location>
        <position position="1"/>
    </location>
</feature>
<accession>A0A850BZE6</accession>
<evidence type="ECO:0000256" key="1">
    <source>
        <dbReference type="SAM" id="MobiDB-lite"/>
    </source>
</evidence>
<reference evidence="2 3" key="1">
    <citation type="submission" date="2020-05" db="EMBL/GenBank/DDBJ databases">
        <title>DNA-SIP metagenomic assembled genomes.</title>
        <authorList>
            <person name="Yu J."/>
        </authorList>
    </citation>
    <scope>NUCLEOTIDE SEQUENCE [LARGE SCALE GENOMIC DNA]</scope>
    <source>
        <strain evidence="2">Bin5.27</strain>
    </source>
</reference>
<dbReference type="EMBL" id="JABFXE010000150">
    <property type="protein sequence ID" value="NUQ87515.1"/>
    <property type="molecule type" value="Genomic_DNA"/>
</dbReference>
<proteinExistence type="predicted"/>
<evidence type="ECO:0000313" key="3">
    <source>
        <dbReference type="Proteomes" id="UP000574690"/>
    </source>
</evidence>